<comment type="caution">
    <text evidence="2">The sequence shown here is derived from an EMBL/GenBank/DDBJ whole genome shotgun (WGS) entry which is preliminary data.</text>
</comment>
<gene>
    <name evidence="2" type="ORF">JFN93_10545</name>
</gene>
<sequence>MQRAARGEDALRYRVATLAIASALLLALTTIANAEPPPTAPAKSGKKRLLLFAKNPSSWTVVKGGANGNLLYRASTGDFTLAAQGLAPRSRYALIRYADRPPQAEVLARGTSDDRGRLALRGRWENWTRKFWLVSGEDVEGTHGSARLVNWRPERYLFEEKQLGTPCDCPEPEVNE</sequence>
<reference evidence="2" key="1">
    <citation type="submission" date="2020-12" db="EMBL/GenBank/DDBJ databases">
        <title>Geomonas sp. Red875, isolated from river sediment.</title>
        <authorList>
            <person name="Xu Z."/>
            <person name="Zhang Z."/>
            <person name="Masuda Y."/>
            <person name="Itoh H."/>
            <person name="Senoo K."/>
        </authorList>
    </citation>
    <scope>NUCLEOTIDE SEQUENCE</scope>
    <source>
        <strain evidence="2">Red875</strain>
    </source>
</reference>
<keyword evidence="1" id="KW-0732">Signal</keyword>
<dbReference type="Proteomes" id="UP000636888">
    <property type="component" value="Unassembled WGS sequence"/>
</dbReference>
<accession>A0A8J7IYC9</accession>
<dbReference type="RefSeq" id="WP_199384044.1">
    <property type="nucleotide sequence ID" value="NZ_JAEMHM010000008.1"/>
</dbReference>
<dbReference type="EMBL" id="JAEMHM010000008">
    <property type="protein sequence ID" value="MBJ6725147.1"/>
    <property type="molecule type" value="Genomic_DNA"/>
</dbReference>
<organism evidence="2 3">
    <name type="scientific">Geomesophilobacter sediminis</name>
    <dbReference type="NCBI Taxonomy" id="2798584"/>
    <lineage>
        <taxon>Bacteria</taxon>
        <taxon>Pseudomonadati</taxon>
        <taxon>Thermodesulfobacteriota</taxon>
        <taxon>Desulfuromonadia</taxon>
        <taxon>Geobacterales</taxon>
        <taxon>Geobacteraceae</taxon>
        <taxon>Geomesophilobacter</taxon>
    </lineage>
</organism>
<evidence type="ECO:0000313" key="2">
    <source>
        <dbReference type="EMBL" id="MBJ6725147.1"/>
    </source>
</evidence>
<proteinExistence type="predicted"/>
<evidence type="ECO:0000313" key="3">
    <source>
        <dbReference type="Proteomes" id="UP000636888"/>
    </source>
</evidence>
<keyword evidence="3" id="KW-1185">Reference proteome</keyword>
<protein>
    <submittedName>
        <fullName evidence="2">Uncharacterized protein</fullName>
    </submittedName>
</protein>
<feature type="signal peptide" evidence="1">
    <location>
        <begin position="1"/>
        <end position="34"/>
    </location>
</feature>
<evidence type="ECO:0000256" key="1">
    <source>
        <dbReference type="SAM" id="SignalP"/>
    </source>
</evidence>
<feature type="chain" id="PRO_5035164271" evidence="1">
    <location>
        <begin position="35"/>
        <end position="176"/>
    </location>
</feature>
<name>A0A8J7IYC9_9BACT</name>
<dbReference type="AlphaFoldDB" id="A0A8J7IYC9"/>